<dbReference type="InterPro" id="IPR027417">
    <property type="entry name" value="P-loop_NTPase"/>
</dbReference>
<gene>
    <name evidence="9" type="ORF">J2W91_002141</name>
</gene>
<dbReference type="Gene3D" id="3.40.50.300">
    <property type="entry name" value="P-loop containing nucleotide triphosphate hydrolases"/>
    <property type="match status" value="2"/>
</dbReference>
<keyword evidence="4" id="KW-0410">Iron transport</keyword>
<dbReference type="GO" id="GO:0005524">
    <property type="term" value="F:ATP binding"/>
    <property type="evidence" value="ECO:0007669"/>
    <property type="project" value="InterPro"/>
</dbReference>
<evidence type="ECO:0000313" key="10">
    <source>
        <dbReference type="Proteomes" id="UP001254832"/>
    </source>
</evidence>
<evidence type="ECO:0000313" key="9">
    <source>
        <dbReference type="EMBL" id="MDR6723679.1"/>
    </source>
</evidence>
<comment type="caution">
    <text evidence="9">The sequence shown here is derived from an EMBL/GenBank/DDBJ whole genome shotgun (WGS) entry which is preliminary data.</text>
</comment>
<evidence type="ECO:0000256" key="3">
    <source>
        <dbReference type="ARBA" id="ARBA00022475"/>
    </source>
</evidence>
<dbReference type="SMART" id="SM00382">
    <property type="entry name" value="AAA"/>
    <property type="match status" value="1"/>
</dbReference>
<dbReference type="InterPro" id="IPR003959">
    <property type="entry name" value="ATPase_AAA_core"/>
</dbReference>
<dbReference type="RefSeq" id="WP_310139125.1">
    <property type="nucleotide sequence ID" value="NZ_JAVDTR010000005.1"/>
</dbReference>
<keyword evidence="3" id="KW-1003">Cell membrane</keyword>
<evidence type="ECO:0000256" key="1">
    <source>
        <dbReference type="ARBA" id="ARBA00004202"/>
    </source>
</evidence>
<evidence type="ECO:0000256" key="7">
    <source>
        <dbReference type="ARBA" id="ARBA00023136"/>
    </source>
</evidence>
<name>A0AAP5LQQ8_PAEAM</name>
<evidence type="ECO:0000259" key="8">
    <source>
        <dbReference type="SMART" id="SM00382"/>
    </source>
</evidence>
<dbReference type="InterPro" id="IPR038729">
    <property type="entry name" value="Rad50/SbcC_AAA"/>
</dbReference>
<evidence type="ECO:0000256" key="6">
    <source>
        <dbReference type="ARBA" id="ARBA00023065"/>
    </source>
</evidence>
<dbReference type="SUPFAM" id="SSF52540">
    <property type="entry name" value="P-loop containing nucleoside triphosphate hydrolases"/>
    <property type="match status" value="1"/>
</dbReference>
<dbReference type="Pfam" id="PF13476">
    <property type="entry name" value="AAA_23"/>
    <property type="match status" value="1"/>
</dbReference>
<keyword evidence="6" id="KW-0406">Ion transport</keyword>
<evidence type="ECO:0000256" key="5">
    <source>
        <dbReference type="ARBA" id="ARBA00023004"/>
    </source>
</evidence>
<dbReference type="EMBL" id="JAVDTR010000005">
    <property type="protein sequence ID" value="MDR6723679.1"/>
    <property type="molecule type" value="Genomic_DNA"/>
</dbReference>
<organism evidence="9 10">
    <name type="scientific">Paenibacillus amylolyticus</name>
    <dbReference type="NCBI Taxonomy" id="1451"/>
    <lineage>
        <taxon>Bacteria</taxon>
        <taxon>Bacillati</taxon>
        <taxon>Bacillota</taxon>
        <taxon>Bacilli</taxon>
        <taxon>Bacillales</taxon>
        <taxon>Paenibacillaceae</taxon>
        <taxon>Paenibacillus</taxon>
    </lineage>
</organism>
<dbReference type="AlphaFoldDB" id="A0AAP5LQQ8"/>
<proteinExistence type="predicted"/>
<evidence type="ECO:0000256" key="4">
    <source>
        <dbReference type="ARBA" id="ARBA00022496"/>
    </source>
</evidence>
<sequence length="246" mass="28126">MPFLKKVVLRWHDCPPEQQDLFPYQIPALRNLDELEFRHNVTFLVGENGSGKSTLLEAIGVSCGFSIVGGKDLVITNEKDDASLSTIMNLQWMPRVKQGFYFRAETFDTFAKYIDELADDPDVGKSAYAPYGGKSLNVRSHGQGFLEFLTNRLSTKGLYLLDEPESALSPQNQLVLLRMIHEMESSGSQFVIATHSPILMSYPGACIYEFSEEGIMEVAYEDTEHFQLTRDFLNYRERYYKQLFED</sequence>
<feature type="domain" description="AAA+ ATPase" evidence="8">
    <location>
        <begin position="38"/>
        <end position="214"/>
    </location>
</feature>
<dbReference type="GO" id="GO:0006302">
    <property type="term" value="P:double-strand break repair"/>
    <property type="evidence" value="ECO:0007669"/>
    <property type="project" value="InterPro"/>
</dbReference>
<keyword evidence="2" id="KW-0813">Transport</keyword>
<dbReference type="GO" id="GO:0006826">
    <property type="term" value="P:iron ion transport"/>
    <property type="evidence" value="ECO:0007669"/>
    <property type="project" value="UniProtKB-KW"/>
</dbReference>
<comment type="subcellular location">
    <subcellularLocation>
        <location evidence="1">Cell membrane</location>
        <topology evidence="1">Peripheral membrane protein</topology>
    </subcellularLocation>
</comment>
<protein>
    <submittedName>
        <fullName evidence="9">ATPase</fullName>
    </submittedName>
</protein>
<dbReference type="Proteomes" id="UP001254832">
    <property type="component" value="Unassembled WGS sequence"/>
</dbReference>
<dbReference type="PANTHER" id="PTHR42771">
    <property type="entry name" value="IRON(3+)-HYDROXAMATE IMPORT ATP-BINDING PROTEIN FHUC"/>
    <property type="match status" value="1"/>
</dbReference>
<dbReference type="InterPro" id="IPR051535">
    <property type="entry name" value="Siderophore_ABC-ATPase"/>
</dbReference>
<dbReference type="InterPro" id="IPR003593">
    <property type="entry name" value="AAA+_ATPase"/>
</dbReference>
<dbReference type="Pfam" id="PF13304">
    <property type="entry name" value="AAA_21"/>
    <property type="match status" value="1"/>
</dbReference>
<keyword evidence="5" id="KW-0408">Iron</keyword>
<reference evidence="9" key="1">
    <citation type="submission" date="2023-07" db="EMBL/GenBank/DDBJ databases">
        <title>Sorghum-associated microbial communities from plants grown in Nebraska, USA.</title>
        <authorList>
            <person name="Schachtman D."/>
        </authorList>
    </citation>
    <scope>NUCLEOTIDE SEQUENCE</scope>
    <source>
        <strain evidence="9">BE80</strain>
    </source>
</reference>
<keyword evidence="7" id="KW-0472">Membrane</keyword>
<dbReference type="PANTHER" id="PTHR42771:SF2">
    <property type="entry name" value="IRON(3+)-HYDROXAMATE IMPORT ATP-BINDING PROTEIN FHUC"/>
    <property type="match status" value="1"/>
</dbReference>
<evidence type="ECO:0000256" key="2">
    <source>
        <dbReference type="ARBA" id="ARBA00022448"/>
    </source>
</evidence>
<dbReference type="GO" id="GO:0005886">
    <property type="term" value="C:plasma membrane"/>
    <property type="evidence" value="ECO:0007669"/>
    <property type="project" value="UniProtKB-SubCell"/>
</dbReference>
<accession>A0AAP5LQQ8</accession>
<dbReference type="GO" id="GO:0016887">
    <property type="term" value="F:ATP hydrolysis activity"/>
    <property type="evidence" value="ECO:0007669"/>
    <property type="project" value="InterPro"/>
</dbReference>